<dbReference type="CDD" id="cd05233">
    <property type="entry name" value="SDR_c"/>
    <property type="match status" value="1"/>
</dbReference>
<evidence type="ECO:0000313" key="3">
    <source>
        <dbReference type="Proteomes" id="UP001207918"/>
    </source>
</evidence>
<sequence length="254" mass="27044">MKDQSVDFKNKVIIITGGSSGIGQAAAFQFADQGAKVLITGRRPGPLEETASQHQNIKSLQADAGNPEDTPKTIKRAVELWDRIDVLVNNAGAGFPMSLEESTADDVNDIFTTNVTGPTLLAKEALPHLKISEGSIINISSTFGHKASAGIGHYAASKAALEHLTRCWALELAPENIRVNTIAPGPTETAALEQMMGLSKKEAEAVKEQERNTIPLGRRGNPEEVAHWILSLANPASSWITGQTITVDGGFDIA</sequence>
<dbReference type="InterPro" id="IPR057326">
    <property type="entry name" value="KR_dom"/>
</dbReference>
<dbReference type="SUPFAM" id="SSF51735">
    <property type="entry name" value="NAD(P)-binding Rossmann-fold domains"/>
    <property type="match status" value="1"/>
</dbReference>
<dbReference type="PANTHER" id="PTHR43975">
    <property type="entry name" value="ZGC:101858"/>
    <property type="match status" value="1"/>
</dbReference>
<dbReference type="PANTHER" id="PTHR43975:SF2">
    <property type="entry name" value="EG:BACR7A4.14 PROTEIN-RELATED"/>
    <property type="match status" value="1"/>
</dbReference>
<evidence type="ECO:0000313" key="2">
    <source>
        <dbReference type="EMBL" id="MCW9705564.1"/>
    </source>
</evidence>
<gene>
    <name evidence="2" type="ORF">J6I44_01795</name>
</gene>
<name>A0ABT3PK57_9BACT</name>
<evidence type="ECO:0000259" key="1">
    <source>
        <dbReference type="SMART" id="SM00822"/>
    </source>
</evidence>
<dbReference type="Pfam" id="PF13561">
    <property type="entry name" value="adh_short_C2"/>
    <property type="match status" value="1"/>
</dbReference>
<dbReference type="PRINTS" id="PR00080">
    <property type="entry name" value="SDRFAMILY"/>
</dbReference>
<dbReference type="EMBL" id="JAGGJA010000001">
    <property type="protein sequence ID" value="MCW9705564.1"/>
    <property type="molecule type" value="Genomic_DNA"/>
</dbReference>
<keyword evidence="3" id="KW-1185">Reference proteome</keyword>
<organism evidence="2 3">
    <name type="scientific">Fodinibius salsisoli</name>
    <dbReference type="NCBI Taxonomy" id="2820877"/>
    <lineage>
        <taxon>Bacteria</taxon>
        <taxon>Pseudomonadati</taxon>
        <taxon>Balneolota</taxon>
        <taxon>Balneolia</taxon>
        <taxon>Balneolales</taxon>
        <taxon>Balneolaceae</taxon>
        <taxon>Fodinibius</taxon>
    </lineage>
</organism>
<dbReference type="InterPro" id="IPR002347">
    <property type="entry name" value="SDR_fam"/>
</dbReference>
<reference evidence="2 3" key="1">
    <citation type="submission" date="2021-03" db="EMBL/GenBank/DDBJ databases">
        <title>Aliifodinibius sp. nov., a new bacterium isolated from saline soil.</title>
        <authorList>
            <person name="Galisteo C."/>
            <person name="De La Haba R."/>
            <person name="Sanchez-Porro C."/>
            <person name="Ventosa A."/>
        </authorList>
    </citation>
    <scope>NUCLEOTIDE SEQUENCE [LARGE SCALE GENOMIC DNA]</scope>
    <source>
        <strain evidence="2 3">1BSP15-2V2</strain>
    </source>
</reference>
<dbReference type="Gene3D" id="3.40.50.720">
    <property type="entry name" value="NAD(P)-binding Rossmann-like Domain"/>
    <property type="match status" value="1"/>
</dbReference>
<dbReference type="RefSeq" id="WP_265764228.1">
    <property type="nucleotide sequence ID" value="NZ_JAGGJA010000001.1"/>
</dbReference>
<feature type="domain" description="Ketoreductase" evidence="1">
    <location>
        <begin position="11"/>
        <end position="185"/>
    </location>
</feature>
<dbReference type="InterPro" id="IPR036291">
    <property type="entry name" value="NAD(P)-bd_dom_sf"/>
</dbReference>
<dbReference type="PROSITE" id="PS00061">
    <property type="entry name" value="ADH_SHORT"/>
    <property type="match status" value="1"/>
</dbReference>
<protein>
    <submittedName>
        <fullName evidence="2">SDR family oxidoreductase</fullName>
    </submittedName>
</protein>
<proteinExistence type="predicted"/>
<dbReference type="PRINTS" id="PR00081">
    <property type="entry name" value="GDHRDH"/>
</dbReference>
<dbReference type="SMART" id="SM00822">
    <property type="entry name" value="PKS_KR"/>
    <property type="match status" value="1"/>
</dbReference>
<accession>A0ABT3PK57</accession>
<dbReference type="InterPro" id="IPR020904">
    <property type="entry name" value="Sc_DH/Rdtase_CS"/>
</dbReference>
<dbReference type="Proteomes" id="UP001207918">
    <property type="component" value="Unassembled WGS sequence"/>
</dbReference>
<comment type="caution">
    <text evidence="2">The sequence shown here is derived from an EMBL/GenBank/DDBJ whole genome shotgun (WGS) entry which is preliminary data.</text>
</comment>
<dbReference type="NCBIfam" id="NF005559">
    <property type="entry name" value="PRK07231.1"/>
    <property type="match status" value="1"/>
</dbReference>